<evidence type="ECO:0000256" key="5">
    <source>
        <dbReference type="ARBA" id="ARBA00023136"/>
    </source>
</evidence>
<dbReference type="GO" id="GO:0015074">
    <property type="term" value="P:DNA integration"/>
    <property type="evidence" value="ECO:0007669"/>
    <property type="project" value="InterPro"/>
</dbReference>
<evidence type="ECO:0000256" key="3">
    <source>
        <dbReference type="ARBA" id="ARBA00022884"/>
    </source>
</evidence>
<dbReference type="Pfam" id="PF25597">
    <property type="entry name" value="SH3_retrovirus"/>
    <property type="match status" value="1"/>
</dbReference>
<dbReference type="CDD" id="cd09272">
    <property type="entry name" value="RNase_HI_RT_Ty1"/>
    <property type="match status" value="1"/>
</dbReference>
<evidence type="ECO:0000259" key="8">
    <source>
        <dbReference type="PROSITE" id="PS50994"/>
    </source>
</evidence>
<dbReference type="GO" id="GO:0003723">
    <property type="term" value="F:RNA binding"/>
    <property type="evidence" value="ECO:0007669"/>
    <property type="project" value="UniProtKB-KW"/>
</dbReference>
<dbReference type="PROSITE" id="PS50850">
    <property type="entry name" value="MFS"/>
    <property type="match status" value="1"/>
</dbReference>
<dbReference type="Gene3D" id="1.20.1720.10">
    <property type="entry name" value="Multidrug resistance protein D"/>
    <property type="match status" value="1"/>
</dbReference>
<dbReference type="PANTHER" id="PTHR23502:SF182">
    <property type="entry name" value="POLYAMINE TRANSPORTER, PUTATIVE-RELATED"/>
    <property type="match status" value="1"/>
</dbReference>
<dbReference type="InterPro" id="IPR013103">
    <property type="entry name" value="RVT_2"/>
</dbReference>
<sequence>MKCFSNKFQVEKLSQADSANDENALGCTVPCLAAFLSTFGASVMEPAVTDVMADFCVGQTQATLCITIYTLGLATGPLVFAPISETYGRRWVYMTAISSVLAFSAGAAAAKDFAIFLICRFCSGFFCSVGIAVGGGTVADIWPRGKQRATASLLFVLAPFLALTLGPTAGAYVLHIQHANWRWTQWMMVFFSLPMWLMFVFMRETSGERPPHDANDSWERIRLSPRSFYLPFRLLFTDYIILSLTVYTSFSYAAVFSYFSSLQYVLISDYGFDTRQASLGLLSLTIGYFCAIILCLVLEKTMTSSKEKSLGKVLEPEKRLYAGVIGGLLLCLAEMWFALAARPGGSWVNLVATGIPLGCGVFALFLSAIAYIIDIYPAEVVASGDFLWAGDNKVAIHGYGDVDIQTVGPKKKLQILRLYDVAYCEGFVTNLVSFRQLGKLGYWWDTRPQYNCLRRANDSVVAYLHEIHDQSVLEYIPDDHPCTRMAFYIRKNKFNTWTERRPVTGDAMQWHLRLGHPGPQALEHLVNASKGVRIKGLKTVECEACGTSKAKRRIRREPREIEEEPGIQLALDFHDYDTGYGGYKCQLLITDRWSGFMWDYYLTDHKSETILAALKHIFGTLERQYQIRPRKIECDNEIFMKRKIVLQWLESQHVKVEPSPPHVKELDGAAERSGGVIKDKARSMRHAAKLPAALWPEISRAAVYLHNRTPQYKFNWKSPYDRFHTFLGQREGAVKPDRKPQQAHLKVYGCKAFALRTEYLKKEKRLQRFNPKAWVGYLVGYDSTNVYRIWNPIKNTVIGARDVIFNEDELFDGNLDRMKDDCLHIDLGDLAELLTSLHTREVVMNACTEVNERSSLNSDDIFVVNIGVLDEEIHEFENESDDQVHGDQNLTQSIEEAMKLMEQDPPESNSNEDDVMKIQNLEYPTPSQTPPAALLAASIQGPEEGLEDSEPIEVSKSFKSYIPLRNAVWKAAFIARRMSQRVTRLHGKALDRTQLQRLLRKNMKAVHRRDLPPPPTKHEDIKTHPLGWLFEQAEKEHLQSHVPMNSWTTVNRSEAKGDQVLDCMWVYVYKFDKHGRLMKCKARLVVRGDQQTKEKAEDTYAATLAARSFRTFMAIAARFDLELKQYDAVNAFVHAPLNKKVFMRMPRGYQQRGKILRLNKAVYGLRQSPVLWQRLFTTTLINIGFKPIPHEPCCMTYDGILIFFYVDDIVLAYRKSQHSTAKSLIKQLKAQYNISGGEDLQWFLGIAIYRDRKQRKAWLSQASYIDKISRLADTTQPGETPMIKAELLPYKERASGQTVRKYQRKIGSLLYAAVTTRIDIAFAVSRLARFLTNPGPEHHDAADRVLHYLYQHRGLALQLGGADDFLVATDASFADNTLDRKSSQAYVMVLFGGVIGWRANKQNTVTTSTTEAELLSLSQGAKEGQYIKRLLDELSVKLDEQRIRIHCDNRQTIRLVTEEIARLQTKLRHVDIHNHWLRQEVRDRRITVEHVSTKKMIANGLTKALSRTEFNEFLMQINLVDIADKITEREAKESQQNEELDHNSLMVYMGDIE</sequence>
<dbReference type="GO" id="GO:0000297">
    <property type="term" value="F:spermine transmembrane transporter activity"/>
    <property type="evidence" value="ECO:0007669"/>
    <property type="project" value="TreeGrafter"/>
</dbReference>
<dbReference type="Pfam" id="PF07690">
    <property type="entry name" value="MFS_1"/>
    <property type="match status" value="1"/>
</dbReference>
<dbReference type="InterPro" id="IPR025724">
    <property type="entry name" value="GAG-pre-integrase_dom"/>
</dbReference>
<dbReference type="InterPro" id="IPR012337">
    <property type="entry name" value="RNaseH-like_sf"/>
</dbReference>
<dbReference type="GO" id="GO:0015606">
    <property type="term" value="F:spermidine transmembrane transporter activity"/>
    <property type="evidence" value="ECO:0007669"/>
    <property type="project" value="TreeGrafter"/>
</dbReference>
<feature type="transmembrane region" description="Helical" evidence="6">
    <location>
        <begin position="115"/>
        <end position="139"/>
    </location>
</feature>
<evidence type="ECO:0000259" key="7">
    <source>
        <dbReference type="PROSITE" id="PS50850"/>
    </source>
</evidence>
<dbReference type="EMBL" id="JACBAD010001799">
    <property type="protein sequence ID" value="KAF7133889.1"/>
    <property type="molecule type" value="Genomic_DNA"/>
</dbReference>
<gene>
    <name evidence="9" type="ORF">CNMCM5793_005355</name>
</gene>
<feature type="transmembrane region" description="Helical" evidence="6">
    <location>
        <begin position="91"/>
        <end position="109"/>
    </location>
</feature>
<dbReference type="Proteomes" id="UP000630445">
    <property type="component" value="Unassembled WGS sequence"/>
</dbReference>
<dbReference type="OrthoDB" id="4501190at2759"/>
<evidence type="ECO:0000313" key="10">
    <source>
        <dbReference type="Proteomes" id="UP000630445"/>
    </source>
</evidence>
<evidence type="ECO:0000256" key="6">
    <source>
        <dbReference type="SAM" id="Phobius"/>
    </source>
</evidence>
<feature type="transmembrane region" description="Helical" evidence="6">
    <location>
        <begin position="236"/>
        <end position="259"/>
    </location>
</feature>
<evidence type="ECO:0000256" key="2">
    <source>
        <dbReference type="ARBA" id="ARBA00022692"/>
    </source>
</evidence>
<evidence type="ECO:0000256" key="4">
    <source>
        <dbReference type="ARBA" id="ARBA00022989"/>
    </source>
</evidence>
<keyword evidence="4 6" id="KW-1133">Transmembrane helix</keyword>
<organism evidence="9 10">
    <name type="scientific">Aspergillus hiratsukae</name>
    <dbReference type="NCBI Taxonomy" id="1194566"/>
    <lineage>
        <taxon>Eukaryota</taxon>
        <taxon>Fungi</taxon>
        <taxon>Dikarya</taxon>
        <taxon>Ascomycota</taxon>
        <taxon>Pezizomycotina</taxon>
        <taxon>Eurotiomycetes</taxon>
        <taxon>Eurotiomycetidae</taxon>
        <taxon>Eurotiales</taxon>
        <taxon>Aspergillaceae</taxon>
        <taxon>Aspergillus</taxon>
        <taxon>Aspergillus subgen. Fumigati</taxon>
    </lineage>
</organism>
<dbReference type="InterPro" id="IPR011701">
    <property type="entry name" value="MFS"/>
</dbReference>
<dbReference type="InterPro" id="IPR036397">
    <property type="entry name" value="RNaseH_sf"/>
</dbReference>
<dbReference type="Pfam" id="PF13976">
    <property type="entry name" value="gag_pre-integrs"/>
    <property type="match status" value="1"/>
</dbReference>
<dbReference type="SUPFAM" id="SSF103473">
    <property type="entry name" value="MFS general substrate transporter"/>
    <property type="match status" value="1"/>
</dbReference>
<feature type="domain" description="Integrase catalytic" evidence="8">
    <location>
        <begin position="561"/>
        <end position="727"/>
    </location>
</feature>
<dbReference type="InterPro" id="IPR001584">
    <property type="entry name" value="Integrase_cat-core"/>
</dbReference>
<reference evidence="9" key="1">
    <citation type="submission" date="2020-06" db="EMBL/GenBank/DDBJ databases">
        <title>Draft genome sequences of strains closely related to Aspergillus parafelis and Aspergillus hiratsukae.</title>
        <authorList>
            <person name="Dos Santos R.A.C."/>
            <person name="Rivero-Menendez O."/>
            <person name="Steenwyk J.L."/>
            <person name="Mead M.E."/>
            <person name="Goldman G.H."/>
            <person name="Alastruey-Izquierdo A."/>
            <person name="Rokas A."/>
        </authorList>
    </citation>
    <scope>NUCLEOTIDE SEQUENCE</scope>
    <source>
        <strain evidence="9">CNM-CM5793</strain>
    </source>
</reference>
<feature type="transmembrane region" description="Helical" evidence="6">
    <location>
        <begin position="151"/>
        <end position="174"/>
    </location>
</feature>
<comment type="caution">
    <text evidence="9">The sequence shown here is derived from an EMBL/GenBank/DDBJ whole genome shotgun (WGS) entry which is preliminary data.</text>
</comment>
<keyword evidence="5 6" id="KW-0472">Membrane</keyword>
<comment type="subcellular location">
    <subcellularLocation>
        <location evidence="1">Membrane</location>
        <topology evidence="1">Multi-pass membrane protein</topology>
    </subcellularLocation>
</comment>
<dbReference type="InterPro" id="IPR057670">
    <property type="entry name" value="SH3_retrovirus"/>
</dbReference>
<feature type="domain" description="Major facilitator superfamily (MFS) profile" evidence="7">
    <location>
        <begin position="26"/>
        <end position="438"/>
    </location>
</feature>
<dbReference type="GO" id="GO:0005634">
    <property type="term" value="C:nucleus"/>
    <property type="evidence" value="ECO:0007669"/>
    <property type="project" value="UniProtKB-ARBA"/>
</dbReference>
<feature type="transmembrane region" description="Helical" evidence="6">
    <location>
        <begin position="347"/>
        <end position="373"/>
    </location>
</feature>
<evidence type="ECO:0000256" key="1">
    <source>
        <dbReference type="ARBA" id="ARBA00004141"/>
    </source>
</evidence>
<dbReference type="InterPro" id="IPR036259">
    <property type="entry name" value="MFS_trans_sf"/>
</dbReference>
<dbReference type="SUPFAM" id="SSF56672">
    <property type="entry name" value="DNA/RNA polymerases"/>
    <property type="match status" value="1"/>
</dbReference>
<keyword evidence="2 6" id="KW-0812">Transmembrane</keyword>
<proteinExistence type="predicted"/>
<dbReference type="SUPFAM" id="SSF53098">
    <property type="entry name" value="Ribonuclease H-like"/>
    <property type="match status" value="1"/>
</dbReference>
<feature type="transmembrane region" description="Helical" evidence="6">
    <location>
        <begin position="279"/>
        <end position="299"/>
    </location>
</feature>
<name>A0A8H6PH46_9EURO</name>
<dbReference type="GO" id="GO:0005886">
    <property type="term" value="C:plasma membrane"/>
    <property type="evidence" value="ECO:0007669"/>
    <property type="project" value="TreeGrafter"/>
</dbReference>
<keyword evidence="3" id="KW-0694">RNA-binding</keyword>
<dbReference type="InterPro" id="IPR020846">
    <property type="entry name" value="MFS_dom"/>
</dbReference>
<keyword evidence="10" id="KW-1185">Reference proteome</keyword>
<feature type="transmembrane region" description="Helical" evidence="6">
    <location>
        <begin position="320"/>
        <end position="341"/>
    </location>
</feature>
<dbReference type="PANTHER" id="PTHR23502">
    <property type="entry name" value="MAJOR FACILITATOR SUPERFAMILY"/>
    <property type="match status" value="1"/>
</dbReference>
<feature type="transmembrane region" description="Helical" evidence="6">
    <location>
        <begin position="186"/>
        <end position="202"/>
    </location>
</feature>
<accession>A0A8H6PH46</accession>
<protein>
    <recommendedName>
        <fullName evidence="11">Major facilitator superfamily (MFS) profile domain-containing protein</fullName>
    </recommendedName>
</protein>
<dbReference type="Pfam" id="PF07727">
    <property type="entry name" value="RVT_2"/>
    <property type="match status" value="1"/>
</dbReference>
<dbReference type="InterPro" id="IPR043502">
    <property type="entry name" value="DNA/RNA_pol_sf"/>
</dbReference>
<dbReference type="Gene3D" id="3.30.420.10">
    <property type="entry name" value="Ribonuclease H-like superfamily/Ribonuclease H"/>
    <property type="match status" value="1"/>
</dbReference>
<dbReference type="PROSITE" id="PS50994">
    <property type="entry name" value="INTEGRASE"/>
    <property type="match status" value="1"/>
</dbReference>
<evidence type="ECO:0008006" key="11">
    <source>
        <dbReference type="Google" id="ProtNLM"/>
    </source>
</evidence>
<evidence type="ECO:0000313" key="9">
    <source>
        <dbReference type="EMBL" id="KAF7133889.1"/>
    </source>
</evidence>